<dbReference type="AlphaFoldDB" id="A0A0V1G1R8"/>
<evidence type="ECO:0000313" key="1">
    <source>
        <dbReference type="EMBL" id="KRY92113.1"/>
    </source>
</evidence>
<dbReference type="EMBL" id="JYDT01000008">
    <property type="protein sequence ID" value="KRY92113.1"/>
    <property type="molecule type" value="Genomic_DNA"/>
</dbReference>
<comment type="caution">
    <text evidence="1">The sequence shown here is derived from an EMBL/GenBank/DDBJ whole genome shotgun (WGS) entry which is preliminary data.</text>
</comment>
<name>A0A0V1G1R8_TRIPS</name>
<proteinExistence type="predicted"/>
<dbReference type="OrthoDB" id="10065297at2759"/>
<accession>A0A0V1G1R8</accession>
<dbReference type="Proteomes" id="UP000054995">
    <property type="component" value="Unassembled WGS sequence"/>
</dbReference>
<reference evidence="1 2" key="1">
    <citation type="submission" date="2015-01" db="EMBL/GenBank/DDBJ databases">
        <title>Evolution of Trichinella species and genotypes.</title>
        <authorList>
            <person name="Korhonen P.K."/>
            <person name="Edoardo P."/>
            <person name="Giuseppe L.R."/>
            <person name="Gasser R.B."/>
        </authorList>
    </citation>
    <scope>NUCLEOTIDE SEQUENCE [LARGE SCALE GENOMIC DNA]</scope>
    <source>
        <strain evidence="1">ISS470</strain>
    </source>
</reference>
<evidence type="ECO:0000313" key="2">
    <source>
        <dbReference type="Proteomes" id="UP000054995"/>
    </source>
</evidence>
<protein>
    <submittedName>
        <fullName evidence="1">Uncharacterized protein</fullName>
    </submittedName>
</protein>
<organism evidence="1 2">
    <name type="scientific">Trichinella pseudospiralis</name>
    <name type="common">Parasitic roundworm</name>
    <dbReference type="NCBI Taxonomy" id="6337"/>
    <lineage>
        <taxon>Eukaryota</taxon>
        <taxon>Metazoa</taxon>
        <taxon>Ecdysozoa</taxon>
        <taxon>Nematoda</taxon>
        <taxon>Enoplea</taxon>
        <taxon>Dorylaimia</taxon>
        <taxon>Trichinellida</taxon>
        <taxon>Trichinellidae</taxon>
        <taxon>Trichinella</taxon>
    </lineage>
</organism>
<keyword evidence="2" id="KW-1185">Reference proteome</keyword>
<gene>
    <name evidence="1" type="ORF">T4D_11286</name>
</gene>
<sequence>MAERSKALRSGRSPLLWAWYGASPACHFLMFTCHFGVKDFSNGILEDESENIFIETWPYILLALKVELIV</sequence>